<dbReference type="GO" id="GO:0031124">
    <property type="term" value="P:mRNA 3'-end processing"/>
    <property type="evidence" value="ECO:0007669"/>
    <property type="project" value="InterPro"/>
</dbReference>
<evidence type="ECO:0000256" key="5">
    <source>
        <dbReference type="PROSITE-ProRule" id="PRU00221"/>
    </source>
</evidence>
<comment type="caution">
    <text evidence="8">The sequence shown here is derived from an EMBL/GenBank/DDBJ whole genome shotgun (WGS) entry which is preliminary data.</text>
</comment>
<reference evidence="8 9" key="1">
    <citation type="journal article" date="2018" name="PLoS ONE">
        <title>The draft genome of Kipferlia bialata reveals reductive genome evolution in fornicate parasites.</title>
        <authorList>
            <person name="Tanifuji G."/>
            <person name="Takabayashi S."/>
            <person name="Kume K."/>
            <person name="Takagi M."/>
            <person name="Nakayama T."/>
            <person name="Kamikawa R."/>
            <person name="Inagaki Y."/>
            <person name="Hashimoto T."/>
        </authorList>
    </citation>
    <scope>NUCLEOTIDE SEQUENCE [LARGE SCALE GENOMIC DNA]</scope>
    <source>
        <strain evidence="8">NY0173</strain>
    </source>
</reference>
<dbReference type="InterPro" id="IPR015943">
    <property type="entry name" value="WD40/YVTN_repeat-like_dom_sf"/>
</dbReference>
<comment type="subcellular location">
    <subcellularLocation>
        <location evidence="1">Nucleus</location>
    </subcellularLocation>
</comment>
<keyword evidence="5" id="KW-0853">WD repeat</keyword>
<dbReference type="GO" id="GO:0003723">
    <property type="term" value="F:RNA binding"/>
    <property type="evidence" value="ECO:0007669"/>
    <property type="project" value="TreeGrafter"/>
</dbReference>
<feature type="region of interest" description="Disordered" evidence="6">
    <location>
        <begin position="1"/>
        <end position="33"/>
    </location>
</feature>
<evidence type="ECO:0000259" key="7">
    <source>
        <dbReference type="Pfam" id="PF16699"/>
    </source>
</evidence>
<name>A0A9K3D9P3_9EUKA</name>
<dbReference type="SUPFAM" id="SSF50978">
    <property type="entry name" value="WD40 repeat-like"/>
    <property type="match status" value="1"/>
</dbReference>
<dbReference type="PANTHER" id="PTHR44133:SF2">
    <property type="entry name" value="CLEAVAGE STIMULATION FACTOR SUBUNIT 1"/>
    <property type="match status" value="1"/>
</dbReference>
<evidence type="ECO:0000256" key="3">
    <source>
        <dbReference type="ARBA" id="ARBA00023242"/>
    </source>
</evidence>
<evidence type="ECO:0000256" key="2">
    <source>
        <dbReference type="ARBA" id="ARBA00022664"/>
    </source>
</evidence>
<dbReference type="InterPro" id="IPR032028">
    <property type="entry name" value="CSTF1_dimer"/>
</dbReference>
<sequence length="148" mass="15721">MVAQLKNDGHHVAAAQLAQSTMTPSRPNIPSDRLYELSERSLGVEGPFGQQAQGGVASSLNASGKAQLKLRTKGGPELVIGSDSTSVPDPRPPSMHVHFLTKHMDAASCSAFSLDGRYAATGSTDHSIKIIDTQRAMQTDLTLPKQNQ</sequence>
<dbReference type="InterPro" id="IPR001680">
    <property type="entry name" value="WD40_rpt"/>
</dbReference>
<dbReference type="EMBL" id="BDIP01006550">
    <property type="protein sequence ID" value="GIQ90711.1"/>
    <property type="molecule type" value="Genomic_DNA"/>
</dbReference>
<dbReference type="PANTHER" id="PTHR44133">
    <property type="entry name" value="CLEAVAGE STIMULATION FACTOR SUBUNIT 1"/>
    <property type="match status" value="1"/>
</dbReference>
<dbReference type="PROSITE" id="PS50082">
    <property type="entry name" value="WD_REPEATS_2"/>
    <property type="match status" value="1"/>
</dbReference>
<accession>A0A9K3D9P3</accession>
<evidence type="ECO:0000313" key="8">
    <source>
        <dbReference type="EMBL" id="GIQ90711.1"/>
    </source>
</evidence>
<dbReference type="GO" id="GO:0005848">
    <property type="term" value="C:mRNA cleavage stimulating factor complex"/>
    <property type="evidence" value="ECO:0007669"/>
    <property type="project" value="InterPro"/>
</dbReference>
<evidence type="ECO:0000256" key="4">
    <source>
        <dbReference type="ARBA" id="ARBA00029851"/>
    </source>
</evidence>
<keyword evidence="2" id="KW-0507">mRNA processing</keyword>
<feature type="non-terminal residue" evidence="8">
    <location>
        <position position="1"/>
    </location>
</feature>
<dbReference type="OrthoDB" id="538223at2759"/>
<keyword evidence="3" id="KW-0539">Nucleus</keyword>
<feature type="region of interest" description="Disordered" evidence="6">
    <location>
        <begin position="73"/>
        <end position="94"/>
    </location>
</feature>
<dbReference type="InterPro" id="IPR038184">
    <property type="entry name" value="CSTF1_dimer_sf"/>
</dbReference>
<feature type="compositionally biased region" description="Polar residues" evidence="6">
    <location>
        <begin position="17"/>
        <end position="28"/>
    </location>
</feature>
<evidence type="ECO:0000256" key="1">
    <source>
        <dbReference type="ARBA" id="ARBA00004123"/>
    </source>
</evidence>
<dbReference type="Proteomes" id="UP000265618">
    <property type="component" value="Unassembled WGS sequence"/>
</dbReference>
<feature type="repeat" description="WD" evidence="5">
    <location>
        <begin position="100"/>
        <end position="141"/>
    </location>
</feature>
<evidence type="ECO:0000256" key="6">
    <source>
        <dbReference type="SAM" id="MobiDB-lite"/>
    </source>
</evidence>
<dbReference type="InterPro" id="IPR044633">
    <property type="entry name" value="CstF1-like"/>
</dbReference>
<proteinExistence type="predicted"/>
<dbReference type="SMART" id="SM00320">
    <property type="entry name" value="WD40"/>
    <property type="match status" value="1"/>
</dbReference>
<dbReference type="Gene3D" id="2.130.10.10">
    <property type="entry name" value="YVTN repeat-like/Quinoprotein amine dehydrogenase"/>
    <property type="match status" value="1"/>
</dbReference>
<gene>
    <name evidence="8" type="ORF">KIPB_013603</name>
</gene>
<dbReference type="Gene3D" id="1.20.960.50">
    <property type="entry name" value="Cleavage stimulation factor subunit 1, dimerisation domain"/>
    <property type="match status" value="1"/>
</dbReference>
<feature type="domain" description="Cleavage stimulation factor subunit 1 dimerisation" evidence="7">
    <location>
        <begin position="1"/>
        <end position="44"/>
    </location>
</feature>
<organism evidence="8 9">
    <name type="scientific">Kipferlia bialata</name>
    <dbReference type="NCBI Taxonomy" id="797122"/>
    <lineage>
        <taxon>Eukaryota</taxon>
        <taxon>Metamonada</taxon>
        <taxon>Carpediemonas-like organisms</taxon>
        <taxon>Kipferlia</taxon>
    </lineage>
</organism>
<dbReference type="Pfam" id="PF16699">
    <property type="entry name" value="CSTF1_dimer"/>
    <property type="match status" value="1"/>
</dbReference>
<keyword evidence="9" id="KW-1185">Reference proteome</keyword>
<evidence type="ECO:0000313" key="9">
    <source>
        <dbReference type="Proteomes" id="UP000265618"/>
    </source>
</evidence>
<protein>
    <recommendedName>
        <fullName evidence="4">Cleavage stimulation factor 50 kDa subunit</fullName>
    </recommendedName>
</protein>
<dbReference type="AlphaFoldDB" id="A0A9K3D9P3"/>
<dbReference type="InterPro" id="IPR036322">
    <property type="entry name" value="WD40_repeat_dom_sf"/>
</dbReference>